<proteinExistence type="predicted"/>
<dbReference type="AlphaFoldDB" id="A0A2I0KQJ5"/>
<evidence type="ECO:0000313" key="3">
    <source>
        <dbReference type="Proteomes" id="UP000233551"/>
    </source>
</evidence>
<comment type="caution">
    <text evidence="2">The sequence shown here is derived from an EMBL/GenBank/DDBJ whole genome shotgun (WGS) entry which is preliminary data.</text>
</comment>
<feature type="compositionally biased region" description="Basic residues" evidence="1">
    <location>
        <begin position="49"/>
        <end position="64"/>
    </location>
</feature>
<dbReference type="EMBL" id="PGOL01000430">
    <property type="protein sequence ID" value="PKI70775.1"/>
    <property type="molecule type" value="Genomic_DNA"/>
</dbReference>
<accession>A0A2I0KQJ5</accession>
<gene>
    <name evidence="2" type="ORF">CRG98_008835</name>
</gene>
<feature type="region of interest" description="Disordered" evidence="1">
    <location>
        <begin position="28"/>
        <end position="67"/>
    </location>
</feature>
<reference evidence="2 3" key="1">
    <citation type="submission" date="2017-11" db="EMBL/GenBank/DDBJ databases">
        <title>De-novo sequencing of pomegranate (Punica granatum L.) genome.</title>
        <authorList>
            <person name="Akparov Z."/>
            <person name="Amiraslanov A."/>
            <person name="Hajiyeva S."/>
            <person name="Abbasov M."/>
            <person name="Kaur K."/>
            <person name="Hamwieh A."/>
            <person name="Solovyev V."/>
            <person name="Salamov A."/>
            <person name="Braich B."/>
            <person name="Kosarev P."/>
            <person name="Mahmoud A."/>
            <person name="Hajiyev E."/>
            <person name="Babayeva S."/>
            <person name="Izzatullayeva V."/>
            <person name="Mammadov A."/>
            <person name="Mammadov A."/>
            <person name="Sharifova S."/>
            <person name="Ojaghi J."/>
            <person name="Eynullazada K."/>
            <person name="Bayramov B."/>
            <person name="Abdulazimova A."/>
            <person name="Shahmuradov I."/>
        </authorList>
    </citation>
    <scope>NUCLEOTIDE SEQUENCE [LARGE SCALE GENOMIC DNA]</scope>
    <source>
        <strain evidence="3">cv. AG2017</strain>
        <tissue evidence="2">Leaf</tissue>
    </source>
</reference>
<feature type="region of interest" description="Disordered" evidence="1">
    <location>
        <begin position="110"/>
        <end position="136"/>
    </location>
</feature>
<name>A0A2I0KQJ5_PUNGR</name>
<dbReference type="Proteomes" id="UP000233551">
    <property type="component" value="Unassembled WGS sequence"/>
</dbReference>
<evidence type="ECO:0000313" key="2">
    <source>
        <dbReference type="EMBL" id="PKI70775.1"/>
    </source>
</evidence>
<feature type="compositionally biased region" description="Basic and acidic residues" evidence="1">
    <location>
        <begin position="28"/>
        <end position="38"/>
    </location>
</feature>
<protein>
    <submittedName>
        <fullName evidence="2">Uncharacterized protein</fullName>
    </submittedName>
</protein>
<sequence>MDEHTRQICKMHESADWANLRSVKERMHGRAHPADLQDARVSGLGELAKRKRKDARASRPRRFARSTNLQDARVSGLGELAKRKRMHRRPVLVDLQQARVIGLGELVNRKRKDAQRSGPGTFARSTGKQTRRTCEA</sequence>
<organism evidence="2 3">
    <name type="scientific">Punica granatum</name>
    <name type="common">Pomegranate</name>
    <dbReference type="NCBI Taxonomy" id="22663"/>
    <lineage>
        <taxon>Eukaryota</taxon>
        <taxon>Viridiplantae</taxon>
        <taxon>Streptophyta</taxon>
        <taxon>Embryophyta</taxon>
        <taxon>Tracheophyta</taxon>
        <taxon>Spermatophyta</taxon>
        <taxon>Magnoliopsida</taxon>
        <taxon>eudicotyledons</taxon>
        <taxon>Gunneridae</taxon>
        <taxon>Pentapetalae</taxon>
        <taxon>rosids</taxon>
        <taxon>malvids</taxon>
        <taxon>Myrtales</taxon>
        <taxon>Lythraceae</taxon>
        <taxon>Punica</taxon>
    </lineage>
</organism>
<evidence type="ECO:0000256" key="1">
    <source>
        <dbReference type="SAM" id="MobiDB-lite"/>
    </source>
</evidence>
<keyword evidence="3" id="KW-1185">Reference proteome</keyword>